<organism evidence="2">
    <name type="scientific">bioreactor metagenome</name>
    <dbReference type="NCBI Taxonomy" id="1076179"/>
    <lineage>
        <taxon>unclassified sequences</taxon>
        <taxon>metagenomes</taxon>
        <taxon>ecological metagenomes</taxon>
    </lineage>
</organism>
<proteinExistence type="predicted"/>
<dbReference type="PROSITE" id="PS00889">
    <property type="entry name" value="CNMP_BINDING_2"/>
    <property type="match status" value="1"/>
</dbReference>
<name>A0A645C7F5_9ZZZZ</name>
<reference evidence="2" key="1">
    <citation type="submission" date="2019-08" db="EMBL/GenBank/DDBJ databases">
        <authorList>
            <person name="Kucharzyk K."/>
            <person name="Murdoch R.W."/>
            <person name="Higgins S."/>
            <person name="Loffler F."/>
        </authorList>
    </citation>
    <scope>NUCLEOTIDE SEQUENCE</scope>
</reference>
<dbReference type="InterPro" id="IPR000595">
    <property type="entry name" value="cNMP-bd_dom"/>
</dbReference>
<feature type="domain" description="Cyclic nucleotide-binding" evidence="1">
    <location>
        <begin position="16"/>
        <end position="111"/>
    </location>
</feature>
<dbReference type="PANTHER" id="PTHR24567:SF74">
    <property type="entry name" value="HTH-TYPE TRANSCRIPTIONAL REGULATOR ARCR"/>
    <property type="match status" value="1"/>
</dbReference>
<dbReference type="InterPro" id="IPR050397">
    <property type="entry name" value="Env_Response_Regulators"/>
</dbReference>
<dbReference type="CDD" id="cd00038">
    <property type="entry name" value="CAP_ED"/>
    <property type="match status" value="1"/>
</dbReference>
<dbReference type="GO" id="GO:0003700">
    <property type="term" value="F:DNA-binding transcription factor activity"/>
    <property type="evidence" value="ECO:0007669"/>
    <property type="project" value="TreeGrafter"/>
</dbReference>
<dbReference type="InterPro" id="IPR018490">
    <property type="entry name" value="cNMP-bd_dom_sf"/>
</dbReference>
<dbReference type="Pfam" id="PF00027">
    <property type="entry name" value="cNMP_binding"/>
    <property type="match status" value="1"/>
</dbReference>
<dbReference type="EMBL" id="VSSQ01025502">
    <property type="protein sequence ID" value="MPM73670.1"/>
    <property type="molecule type" value="Genomic_DNA"/>
</dbReference>
<dbReference type="AlphaFoldDB" id="A0A645C7F5"/>
<protein>
    <recommendedName>
        <fullName evidence="1">Cyclic nucleotide-binding domain-containing protein</fullName>
    </recommendedName>
</protein>
<gene>
    <name evidence="2" type="ORF">SDC9_120652</name>
</gene>
<dbReference type="InterPro" id="IPR018488">
    <property type="entry name" value="cNMP-bd_CS"/>
</dbReference>
<evidence type="ECO:0000259" key="1">
    <source>
        <dbReference type="PROSITE" id="PS50042"/>
    </source>
</evidence>
<dbReference type="SUPFAM" id="SSF51206">
    <property type="entry name" value="cAMP-binding domain-like"/>
    <property type="match status" value="1"/>
</dbReference>
<accession>A0A645C7F5</accession>
<evidence type="ECO:0000313" key="2">
    <source>
        <dbReference type="EMBL" id="MPM73670.1"/>
    </source>
</evidence>
<dbReference type="PANTHER" id="PTHR24567">
    <property type="entry name" value="CRP FAMILY TRANSCRIPTIONAL REGULATORY PROTEIN"/>
    <property type="match status" value="1"/>
</dbReference>
<dbReference type="Gene3D" id="2.60.120.10">
    <property type="entry name" value="Jelly Rolls"/>
    <property type="match status" value="1"/>
</dbReference>
<dbReference type="InterPro" id="IPR014710">
    <property type="entry name" value="RmlC-like_jellyroll"/>
</dbReference>
<sequence>MVFFELFAHNPTILRIPAGQTLFREGDADGGLMYVLSAGNADIVIGNRVVEHLQHGGIVGELGLVSPGPRSATVLATSDCEFVAIDEARFQFLIQNTPFFAMQVMRVMAERLRATDRLMPVVEEV</sequence>
<dbReference type="GO" id="GO:0005829">
    <property type="term" value="C:cytosol"/>
    <property type="evidence" value="ECO:0007669"/>
    <property type="project" value="TreeGrafter"/>
</dbReference>
<comment type="caution">
    <text evidence="2">The sequence shown here is derived from an EMBL/GenBank/DDBJ whole genome shotgun (WGS) entry which is preliminary data.</text>
</comment>
<dbReference type="SMART" id="SM00100">
    <property type="entry name" value="cNMP"/>
    <property type="match status" value="1"/>
</dbReference>
<dbReference type="PROSITE" id="PS50042">
    <property type="entry name" value="CNMP_BINDING_3"/>
    <property type="match status" value="1"/>
</dbReference>